<evidence type="ECO:0000313" key="2">
    <source>
        <dbReference type="EMBL" id="MFC5518076.1"/>
    </source>
</evidence>
<sequence>MKKMTAAALIAGLGFGGFAQTGPAKAAPMTLACDLVATTTRATRFIEADQFVFDLEDQSVSIRAAKTIGTEAPVDWLFTNRTDMFGEDHFVLSRRGSDIVGAGIYGSNPVAIRLRSDGALTWVFVDLEGTPQTMRWGCQK</sequence>
<dbReference type="Proteomes" id="UP001596150">
    <property type="component" value="Unassembled WGS sequence"/>
</dbReference>
<keyword evidence="3" id="KW-1185">Reference proteome</keyword>
<evidence type="ECO:0000313" key="3">
    <source>
        <dbReference type="Proteomes" id="UP001596150"/>
    </source>
</evidence>
<evidence type="ECO:0000256" key="1">
    <source>
        <dbReference type="SAM" id="SignalP"/>
    </source>
</evidence>
<keyword evidence="1" id="KW-0732">Signal</keyword>
<name>A0ABW0PZL8_9HYPH</name>
<gene>
    <name evidence="2" type="ORF">ACFPP9_20020</name>
</gene>
<feature type="chain" id="PRO_5046164074" evidence="1">
    <location>
        <begin position="27"/>
        <end position="140"/>
    </location>
</feature>
<protein>
    <submittedName>
        <fullName evidence="2">Uncharacterized protein</fullName>
    </submittedName>
</protein>
<organism evidence="2 3">
    <name type="scientific">Kaistia terrae</name>
    <dbReference type="NCBI Taxonomy" id="537017"/>
    <lineage>
        <taxon>Bacteria</taxon>
        <taxon>Pseudomonadati</taxon>
        <taxon>Pseudomonadota</taxon>
        <taxon>Alphaproteobacteria</taxon>
        <taxon>Hyphomicrobiales</taxon>
        <taxon>Kaistiaceae</taxon>
        <taxon>Kaistia</taxon>
    </lineage>
</organism>
<dbReference type="RefSeq" id="WP_266343748.1">
    <property type="nucleotide sequence ID" value="NZ_JAPKNH010000003.1"/>
</dbReference>
<proteinExistence type="predicted"/>
<reference evidence="3" key="1">
    <citation type="journal article" date="2019" name="Int. J. Syst. Evol. Microbiol.">
        <title>The Global Catalogue of Microorganisms (GCM) 10K type strain sequencing project: providing services to taxonomists for standard genome sequencing and annotation.</title>
        <authorList>
            <consortium name="The Broad Institute Genomics Platform"/>
            <consortium name="The Broad Institute Genome Sequencing Center for Infectious Disease"/>
            <person name="Wu L."/>
            <person name="Ma J."/>
        </authorList>
    </citation>
    <scope>NUCLEOTIDE SEQUENCE [LARGE SCALE GENOMIC DNA]</scope>
    <source>
        <strain evidence="3">KACC 12633</strain>
    </source>
</reference>
<feature type="signal peptide" evidence="1">
    <location>
        <begin position="1"/>
        <end position="26"/>
    </location>
</feature>
<accession>A0ABW0PZL8</accession>
<comment type="caution">
    <text evidence="2">The sequence shown here is derived from an EMBL/GenBank/DDBJ whole genome shotgun (WGS) entry which is preliminary data.</text>
</comment>
<dbReference type="EMBL" id="JBHSML010000013">
    <property type="protein sequence ID" value="MFC5518076.1"/>
    <property type="molecule type" value="Genomic_DNA"/>
</dbReference>